<dbReference type="FunFam" id="3.40.630.10:FF:000101">
    <property type="entry name" value="N-acetylated alpha-linked acidic dipeptidase like 1"/>
    <property type="match status" value="1"/>
</dbReference>
<feature type="region of interest" description="Disordered" evidence="2">
    <location>
        <begin position="61"/>
        <end position="147"/>
    </location>
</feature>
<dbReference type="Pfam" id="PF04389">
    <property type="entry name" value="Peptidase_M28"/>
    <property type="match status" value="1"/>
</dbReference>
<organism evidence="6 7">
    <name type="scientific">Aureobasidium melanogenum</name>
    <name type="common">Aureobasidium pullulans var. melanogenum</name>
    <dbReference type="NCBI Taxonomy" id="46634"/>
    <lineage>
        <taxon>Eukaryota</taxon>
        <taxon>Fungi</taxon>
        <taxon>Dikarya</taxon>
        <taxon>Ascomycota</taxon>
        <taxon>Pezizomycotina</taxon>
        <taxon>Dothideomycetes</taxon>
        <taxon>Dothideomycetidae</taxon>
        <taxon>Dothideales</taxon>
        <taxon>Saccotheciaceae</taxon>
        <taxon>Aureobasidium</taxon>
    </lineage>
</organism>
<feature type="compositionally biased region" description="Low complexity" evidence="2">
    <location>
        <begin position="111"/>
        <end position="122"/>
    </location>
</feature>
<gene>
    <name evidence="6" type="ORF">KCU76_g7165</name>
</gene>
<feature type="region of interest" description="Disordered" evidence="2">
    <location>
        <begin position="474"/>
        <end position="508"/>
    </location>
</feature>
<feature type="domain" description="Transferrin receptor-like dimerisation" evidence="4">
    <location>
        <begin position="1295"/>
        <end position="1425"/>
    </location>
</feature>
<dbReference type="CDD" id="cd08022">
    <property type="entry name" value="M28_PSMA_like"/>
    <property type="match status" value="1"/>
</dbReference>
<evidence type="ECO:0000259" key="3">
    <source>
        <dbReference type="Pfam" id="PF02225"/>
    </source>
</evidence>
<dbReference type="InterPro" id="IPR007484">
    <property type="entry name" value="Peptidase_M28"/>
</dbReference>
<reference evidence="6" key="2">
    <citation type="submission" date="2021-08" db="EMBL/GenBank/DDBJ databases">
        <authorList>
            <person name="Gostincar C."/>
            <person name="Sun X."/>
            <person name="Song Z."/>
            <person name="Gunde-Cimerman N."/>
        </authorList>
    </citation>
    <scope>NUCLEOTIDE SEQUENCE</scope>
    <source>
        <strain evidence="6">EXF-9911</strain>
    </source>
</reference>
<dbReference type="OrthoDB" id="5841748at2759"/>
<dbReference type="Pfam" id="PF02225">
    <property type="entry name" value="PA"/>
    <property type="match status" value="1"/>
</dbReference>
<dbReference type="InterPro" id="IPR046450">
    <property type="entry name" value="PA_dom_sf"/>
</dbReference>
<dbReference type="SUPFAM" id="SSF47672">
    <property type="entry name" value="Transferrin receptor-like dimerisation domain"/>
    <property type="match status" value="1"/>
</dbReference>
<feature type="domain" description="PA" evidence="3">
    <location>
        <begin position="849"/>
        <end position="918"/>
    </location>
</feature>
<feature type="compositionally biased region" description="Low complexity" evidence="2">
    <location>
        <begin position="75"/>
        <end position="102"/>
    </location>
</feature>
<dbReference type="InterPro" id="IPR007365">
    <property type="entry name" value="TFR-like_dimer_dom"/>
</dbReference>
<dbReference type="InterPro" id="IPR039373">
    <property type="entry name" value="Peptidase_M28B"/>
</dbReference>
<feature type="non-terminal residue" evidence="6">
    <location>
        <position position="1"/>
    </location>
</feature>
<dbReference type="Pfam" id="PF04253">
    <property type="entry name" value="TFR_dimer"/>
    <property type="match status" value="1"/>
</dbReference>
<feature type="domain" description="Peptidase M28" evidence="5">
    <location>
        <begin position="1038"/>
        <end position="1223"/>
    </location>
</feature>
<dbReference type="Gene3D" id="3.50.30.30">
    <property type="match status" value="1"/>
</dbReference>
<evidence type="ECO:0000259" key="4">
    <source>
        <dbReference type="Pfam" id="PF04253"/>
    </source>
</evidence>
<comment type="caution">
    <text evidence="6">The sequence shown here is derived from an EMBL/GenBank/DDBJ whole genome shotgun (WGS) entry which is preliminary data.</text>
</comment>
<sequence>MASETLSLFPSPVCSIPPKSCLRQAEDVHMRRNTTSPVLNSKPYPSGKLRGLALQFIPQVSKPTSVQSPESDARPSFSSPASTHSPDSSKLSSSPKSEAAASTRRRPAVAIRKISIDTTSSDTRSDFSGPTLVRFNSGSSAQPKPVSPPIKSMFPEYDPSLPLSQQKYHPTGNLPRPSLERNARYHHQTLANVPSPTSPTPAAGLSQLQALWNAASGQNGVFHSEKIKLTMHRDEIGSGSTATEVRFGSREGRTLYSVSPSDASSELTVRRHHPARTVIVPVAQLDVTTLQKESKHETTIFPQQAALNALEAAATTHRANAIAQYDPRASSPQAAQLAFDAVAEAKAHESCQLVRISLGVSAYGVEQYSYKLRHPCAGTFAISVDGTFDLTKKGDAKITLHQPLNPDKPLAKSPKLICLDLSTETLEVDVASFRRLQSKYMIDSAICAVLAAAFAESTMAETKKKAETFEAPPLTPKSKKEVQKRTKKSCWRRSKKDVNKEVADEKEKLPSVTRACIRSFEPPPQANTPKVQLVPRVADAMSGQDPYKKYAHLPIPSYEEATSSRPSSSNTVNETSDDTERQGLLGRQPSQSARNGAYRAPTAESPRPSEDSDLYLPEVNGESDDDDEEAAVRRDMEEMEILEPESATSRRRGQLFGKLSHTWSNLPSFRRFSMPKFSSLRQRLPTIPEEFRLSLPVIARLFGLFTIAALIYILFALDVIPNAGHMAQHYDPESVRARVQEQASLSPNRIAEYLEYITSYDHVAGTEGDFFLAEWVQDNWRAQNLDDIRMHEYFVYMNYPESDGRNVEIVSPPDRRWTALLEEESVFKDSGREKQQTFNWHGYSKNGNVTGHLVYANGGSREDFQRLKDMGVDLKGAIVLVRYYHTEADRGMKVKAAEMAGAAGCLIYSDPKEDGFLKGPVIPDGPWRPRDSVQRGSVALSSLVVGDPLTPGQPSNKDTKHQDINENIYGLPQIPSLPLAWRDAQHLLQALRGHGQKVPSSDWEGGVPDVEWWTGDKNSPEVRLVNNNFHTAKQRIWNVHGLVQGMETPGKKLVVGSHRDAWCFGSVDSGSSQAVLMEVVTIFGDLIKLGWRPLRSIEFVSWDAEEYNFVGSTEFVEDNMDYLRKHGVGYLNVDVGVAGPNFRVAGSPLYKKALMHVLDRVADPYKNVTLRQLYDEQNQQIEGLGAGSDYVPFQYMSGTSSLDFGFEGEENGYPYHSCYETFEWMTKYGDPEFQYHKTLATVWALLILEIADRPIIPFDLNDYAAAMTPIIDGLEADAKKMASKLKIDLNTTPFSVQPLREAVDVFVAKAKEFHEFDNIWANKVLAGSGGFETNAYALKRIEHNTRVANFETDLLDLPTTGEAGPYGVPGREQYKHVIFGPQLWDGYAAAYFPAVRDAIYDGKWVDAQGQLLRAARILRQAAEKLVT</sequence>
<feature type="region of interest" description="Disordered" evidence="2">
    <location>
        <begin position="558"/>
        <end position="630"/>
    </location>
</feature>
<reference evidence="6" key="1">
    <citation type="journal article" date="2021" name="J Fungi (Basel)">
        <title>Virulence traits and population genomics of the black yeast Aureobasidium melanogenum.</title>
        <authorList>
            <person name="Cernosa A."/>
            <person name="Sun X."/>
            <person name="Gostincar C."/>
            <person name="Fang C."/>
            <person name="Gunde-Cimerman N."/>
            <person name="Song Z."/>
        </authorList>
    </citation>
    <scope>NUCLEOTIDE SEQUENCE</scope>
    <source>
        <strain evidence="6">EXF-9911</strain>
    </source>
</reference>
<dbReference type="Proteomes" id="UP000779574">
    <property type="component" value="Unassembled WGS sequence"/>
</dbReference>
<name>A0A9P8J8T2_AURME</name>
<dbReference type="PANTHER" id="PTHR10404">
    <property type="entry name" value="N-ACETYLATED-ALPHA-LINKED ACIDIC DIPEPTIDASE"/>
    <property type="match status" value="1"/>
</dbReference>
<dbReference type="CDD" id="cd02121">
    <property type="entry name" value="PA_GCPII_like"/>
    <property type="match status" value="1"/>
</dbReference>
<feature type="compositionally biased region" description="Basic residues" evidence="2">
    <location>
        <begin position="485"/>
        <end position="495"/>
    </location>
</feature>
<comment type="similarity">
    <text evidence="1">Belongs to the peptidase M28 family. M28B subfamily.</text>
</comment>
<proteinExistence type="inferred from homology"/>
<accession>A0A9P8J8T2</accession>
<dbReference type="InterPro" id="IPR003137">
    <property type="entry name" value="PA_domain"/>
</dbReference>
<feature type="compositionally biased region" description="Polar residues" evidence="2">
    <location>
        <begin position="560"/>
        <end position="574"/>
    </location>
</feature>
<feature type="compositionally biased region" description="Basic and acidic residues" evidence="2">
    <location>
        <begin position="496"/>
        <end position="508"/>
    </location>
</feature>
<dbReference type="Gene3D" id="3.40.630.10">
    <property type="entry name" value="Zn peptidases"/>
    <property type="match status" value="1"/>
</dbReference>
<evidence type="ECO:0000256" key="2">
    <source>
        <dbReference type="SAM" id="MobiDB-lite"/>
    </source>
</evidence>
<feature type="compositionally biased region" description="Polar residues" evidence="2">
    <location>
        <begin position="61"/>
        <end position="70"/>
    </location>
</feature>
<evidence type="ECO:0000313" key="6">
    <source>
        <dbReference type="EMBL" id="KAG9691823.1"/>
    </source>
</evidence>
<dbReference type="InterPro" id="IPR036757">
    <property type="entry name" value="TFR-like_dimer_dom_sf"/>
</dbReference>
<evidence type="ECO:0000313" key="7">
    <source>
        <dbReference type="Proteomes" id="UP000779574"/>
    </source>
</evidence>
<dbReference type="PANTHER" id="PTHR10404:SF71">
    <property type="entry name" value="CARBOXYPEPTIDASE TRE2, PUTATIVE (AFU_ORTHOLOGUE AFUA_3G10650)-RELATED"/>
    <property type="match status" value="1"/>
</dbReference>
<evidence type="ECO:0000256" key="1">
    <source>
        <dbReference type="ARBA" id="ARBA00005634"/>
    </source>
</evidence>
<dbReference type="Gene3D" id="1.20.930.40">
    <property type="entry name" value="Transferrin receptor-like, dimerisation domain"/>
    <property type="match status" value="1"/>
</dbReference>
<evidence type="ECO:0000259" key="5">
    <source>
        <dbReference type="Pfam" id="PF04389"/>
    </source>
</evidence>
<protein>
    <submittedName>
        <fullName evidence="6">N-acetylated-alpha-linked acidic dipeptidase 2</fullName>
    </submittedName>
</protein>
<dbReference type="GO" id="GO:0004180">
    <property type="term" value="F:carboxypeptidase activity"/>
    <property type="evidence" value="ECO:0007669"/>
    <property type="project" value="TreeGrafter"/>
</dbReference>
<dbReference type="SUPFAM" id="SSF53187">
    <property type="entry name" value="Zn-dependent exopeptidases"/>
    <property type="match status" value="1"/>
</dbReference>
<dbReference type="EMBL" id="JAHFXF010000253">
    <property type="protein sequence ID" value="KAG9691823.1"/>
    <property type="molecule type" value="Genomic_DNA"/>
</dbReference>
<dbReference type="SUPFAM" id="SSF52025">
    <property type="entry name" value="PA domain"/>
    <property type="match status" value="1"/>
</dbReference>